<evidence type="ECO:0008006" key="4">
    <source>
        <dbReference type="Google" id="ProtNLM"/>
    </source>
</evidence>
<keyword evidence="3" id="KW-1185">Reference proteome</keyword>
<feature type="chain" id="PRO_5017297573" description="DUF4141 domain-containing protein" evidence="1">
    <location>
        <begin position="20"/>
        <end position="219"/>
    </location>
</feature>
<keyword evidence="1" id="KW-0732">Signal</keyword>
<dbReference type="KEGG" id="ark:D6B99_16295"/>
<evidence type="ECO:0000313" key="2">
    <source>
        <dbReference type="EMBL" id="AYD49037.1"/>
    </source>
</evidence>
<organism evidence="2 3">
    <name type="scientific">Arachidicoccus soli</name>
    <dbReference type="NCBI Taxonomy" id="2341117"/>
    <lineage>
        <taxon>Bacteria</taxon>
        <taxon>Pseudomonadati</taxon>
        <taxon>Bacteroidota</taxon>
        <taxon>Chitinophagia</taxon>
        <taxon>Chitinophagales</taxon>
        <taxon>Chitinophagaceae</taxon>
        <taxon>Arachidicoccus</taxon>
    </lineage>
</organism>
<name>A0A386HSX3_9BACT</name>
<gene>
    <name evidence="2" type="ORF">D6B99_16295</name>
</gene>
<evidence type="ECO:0000256" key="1">
    <source>
        <dbReference type="SAM" id="SignalP"/>
    </source>
</evidence>
<accession>A0A386HSX3</accession>
<reference evidence="2 3" key="1">
    <citation type="submission" date="2018-09" db="EMBL/GenBank/DDBJ databases">
        <title>Arachidicoccus sp. nov., a bacterium isolated from soil.</title>
        <authorList>
            <person name="Weon H.-Y."/>
            <person name="Kwon S.-W."/>
            <person name="Lee S.A."/>
        </authorList>
    </citation>
    <scope>NUCLEOTIDE SEQUENCE [LARGE SCALE GENOMIC DNA]</scope>
    <source>
        <strain evidence="2 3">KIS59-12</strain>
    </source>
</reference>
<sequence length="219" mass="24145">MKKTFLILIILLSKTSAFSQTLTIDPTITAATIVAGSEEDSKYKLIKNNQDLINTAQQATIVAVNAVNNIQNKIYNGLMQVSAVLKNAYQVKEAAQSVGDILSYESDMLSEAKQNPLALVFAVKVQQELADKATLYFADISGVILQANKSDLLMDAGERDQLLYKVNLDLQTLKALAAYCYFKVHLAIMQGIINTLNPFKGYVNLDGKIVNNLLSNWKH</sequence>
<feature type="signal peptide" evidence="1">
    <location>
        <begin position="1"/>
        <end position="19"/>
    </location>
</feature>
<dbReference type="RefSeq" id="WP_119990361.1">
    <property type="nucleotide sequence ID" value="NZ_CP032489.1"/>
</dbReference>
<dbReference type="EMBL" id="CP032489">
    <property type="protein sequence ID" value="AYD49037.1"/>
    <property type="molecule type" value="Genomic_DNA"/>
</dbReference>
<dbReference type="OrthoDB" id="1243758at2"/>
<proteinExistence type="predicted"/>
<protein>
    <recommendedName>
        <fullName evidence="4">DUF4141 domain-containing protein</fullName>
    </recommendedName>
</protein>
<evidence type="ECO:0000313" key="3">
    <source>
        <dbReference type="Proteomes" id="UP000266118"/>
    </source>
</evidence>
<dbReference type="Proteomes" id="UP000266118">
    <property type="component" value="Chromosome"/>
</dbReference>
<dbReference type="AlphaFoldDB" id="A0A386HSX3"/>